<dbReference type="Pfam" id="PF13444">
    <property type="entry name" value="Acetyltransf_5"/>
    <property type="match status" value="1"/>
</dbReference>
<dbReference type="GO" id="GO:0043810">
    <property type="term" value="F:ornithine-acyl [acyl carrier protein] N-acyltransferase activity"/>
    <property type="evidence" value="ECO:0007669"/>
    <property type="project" value="UniProtKB-EC"/>
</dbReference>
<evidence type="ECO:0000256" key="5">
    <source>
        <dbReference type="ARBA" id="ARBA00023315"/>
    </source>
</evidence>
<evidence type="ECO:0000256" key="3">
    <source>
        <dbReference type="ARBA" id="ARBA00022679"/>
    </source>
</evidence>
<gene>
    <name evidence="11" type="ORF">GZ085_10945</name>
</gene>
<dbReference type="SUPFAM" id="SSF55729">
    <property type="entry name" value="Acyl-CoA N-acyltransferases (Nat)"/>
    <property type="match status" value="1"/>
</dbReference>
<dbReference type="Gene3D" id="3.40.630.30">
    <property type="match status" value="1"/>
</dbReference>
<comment type="function">
    <text evidence="9">Catalyzes the first step in the biosynthesis of ornithine lipids, which are phosphorus-free membrane lipids. Catalyzes the 3-hydroxyacyl-acyl carrier protein-dependent acylation of ornithine to form lyso-ornithine lipid (LOL).</text>
</comment>
<comment type="pathway">
    <text evidence="1">Lipid metabolism.</text>
</comment>
<keyword evidence="4" id="KW-0443">Lipid metabolism</keyword>
<dbReference type="InterPro" id="IPR016181">
    <property type="entry name" value="Acyl_CoA_acyltransferase"/>
</dbReference>
<dbReference type="InterPro" id="IPR052351">
    <property type="entry name" value="Ornithine_N-alpha-AT"/>
</dbReference>
<sequence length="208" mass="23203">MGARLATVLPGHDIDLYDPYCDHLIVRERVQGEVVGTYRILTPESAIRLGNYFADEQFDLTRLAQLRPRMAELGRSCVHPAHRNGVVINALWTGIAEFMTRYGYDYVVGCASIGMADGGRFAARVHRHASTHHLAPIEWQCTPRNRLPIDELDDGLPTVVPPLIKGYLRAGALVCSEPAWDLDFNTAGLLMLLPMAQLRADYARRFGC</sequence>
<comment type="catalytic activity">
    <reaction evidence="10">
        <text>a (3R)-hydroxyacyl-[ACP] + L-ornithine = a lyso-ornithine lipid + holo-[ACP] + H(+)</text>
        <dbReference type="Rhea" id="RHEA:20633"/>
        <dbReference type="Rhea" id="RHEA-COMP:9685"/>
        <dbReference type="Rhea" id="RHEA-COMP:9945"/>
        <dbReference type="ChEBI" id="CHEBI:15378"/>
        <dbReference type="ChEBI" id="CHEBI:46911"/>
        <dbReference type="ChEBI" id="CHEBI:64479"/>
        <dbReference type="ChEBI" id="CHEBI:78827"/>
        <dbReference type="ChEBI" id="CHEBI:138482"/>
        <dbReference type="EC" id="2.3.2.30"/>
    </reaction>
    <physiologicalReaction direction="left-to-right" evidence="10">
        <dbReference type="Rhea" id="RHEA:20634"/>
    </physiologicalReaction>
</comment>
<accession>A0A7C9P8S5</accession>
<evidence type="ECO:0000256" key="9">
    <source>
        <dbReference type="ARBA" id="ARBA00045724"/>
    </source>
</evidence>
<dbReference type="PANTHER" id="PTHR37323:SF1">
    <property type="entry name" value="L-ORNITHINE N(ALPHA)-ACYLTRANSFERASE"/>
    <property type="match status" value="1"/>
</dbReference>
<keyword evidence="3 11" id="KW-0808">Transferase</keyword>
<dbReference type="EMBL" id="JAAFGW010000174">
    <property type="protein sequence ID" value="NDP48879.1"/>
    <property type="molecule type" value="Genomic_DNA"/>
</dbReference>
<dbReference type="Proteomes" id="UP000483432">
    <property type="component" value="Unassembled WGS sequence"/>
</dbReference>
<dbReference type="PANTHER" id="PTHR37323">
    <property type="entry name" value="GCN5-RELATED N-ACETYLTRANSFERASE"/>
    <property type="match status" value="1"/>
</dbReference>
<evidence type="ECO:0000256" key="4">
    <source>
        <dbReference type="ARBA" id="ARBA00023098"/>
    </source>
</evidence>
<protein>
    <recommendedName>
        <fullName evidence="8">L-ornithine N(alpha)-acyltransferase</fullName>
        <ecNumber evidence="7">2.3.2.30</ecNumber>
    </recommendedName>
</protein>
<dbReference type="EC" id="2.3.2.30" evidence="7"/>
<keyword evidence="2" id="KW-0444">Lipid biosynthesis</keyword>
<evidence type="ECO:0000313" key="12">
    <source>
        <dbReference type="Proteomes" id="UP000483432"/>
    </source>
</evidence>
<evidence type="ECO:0000256" key="1">
    <source>
        <dbReference type="ARBA" id="ARBA00005189"/>
    </source>
</evidence>
<organism evidence="11 12">
    <name type="scientific">Sulfuriferula multivorans</name>
    <dbReference type="NCBI Taxonomy" id="1559896"/>
    <lineage>
        <taxon>Bacteria</taxon>
        <taxon>Pseudomonadati</taxon>
        <taxon>Pseudomonadota</taxon>
        <taxon>Betaproteobacteria</taxon>
        <taxon>Nitrosomonadales</taxon>
        <taxon>Sulfuricellaceae</taxon>
        <taxon>Sulfuriferula</taxon>
    </lineage>
</organism>
<evidence type="ECO:0000256" key="7">
    <source>
        <dbReference type="ARBA" id="ARBA00039058"/>
    </source>
</evidence>
<name>A0A7C9P8S5_9PROT</name>
<evidence type="ECO:0000256" key="8">
    <source>
        <dbReference type="ARBA" id="ARBA00039866"/>
    </source>
</evidence>
<evidence type="ECO:0000313" key="11">
    <source>
        <dbReference type="EMBL" id="NDP48879.1"/>
    </source>
</evidence>
<evidence type="ECO:0000256" key="2">
    <source>
        <dbReference type="ARBA" id="ARBA00022516"/>
    </source>
</evidence>
<reference evidence="11 12" key="1">
    <citation type="submission" date="2019-09" db="EMBL/GenBank/DDBJ databases">
        <title>H2 Metabolism Revealed by Metagenomic Analysis in Subglacial Sediment of East Antarctica.</title>
        <authorList>
            <person name="Yang Z."/>
            <person name="Zhang Y."/>
            <person name="Lv Y."/>
            <person name="Yan W."/>
            <person name="Xiao X."/>
            <person name="Sun B."/>
            <person name="Ma H."/>
        </authorList>
    </citation>
    <scope>NUCLEOTIDE SEQUENCE [LARGE SCALE GENOMIC DNA]</scope>
    <source>
        <strain evidence="11">Bin2_2</strain>
    </source>
</reference>
<comment type="similarity">
    <text evidence="6">Belongs to the acetyltransferase family. OlsB subfamily.</text>
</comment>
<keyword evidence="5" id="KW-0012">Acyltransferase</keyword>
<dbReference type="AlphaFoldDB" id="A0A7C9P8S5"/>
<proteinExistence type="inferred from homology"/>
<dbReference type="GO" id="GO:0006629">
    <property type="term" value="P:lipid metabolic process"/>
    <property type="evidence" value="ECO:0007669"/>
    <property type="project" value="UniProtKB-KW"/>
</dbReference>
<evidence type="ECO:0000256" key="6">
    <source>
        <dbReference type="ARBA" id="ARBA00038095"/>
    </source>
</evidence>
<evidence type="ECO:0000256" key="10">
    <source>
        <dbReference type="ARBA" id="ARBA00047785"/>
    </source>
</evidence>
<comment type="caution">
    <text evidence="11">The sequence shown here is derived from an EMBL/GenBank/DDBJ whole genome shotgun (WGS) entry which is preliminary data.</text>
</comment>